<keyword evidence="5" id="KW-1133">Transmembrane helix</keyword>
<dbReference type="GO" id="GO:0016020">
    <property type="term" value="C:membrane"/>
    <property type="evidence" value="ECO:0007669"/>
    <property type="project" value="UniProtKB-SubCell"/>
</dbReference>
<keyword evidence="5" id="KW-0812">Transmembrane</keyword>
<keyword evidence="3" id="KW-0677">Repeat</keyword>
<dbReference type="InterPro" id="IPR003599">
    <property type="entry name" value="Ig_sub"/>
</dbReference>
<dbReference type="InterPro" id="IPR050467">
    <property type="entry name" value="LRFN"/>
</dbReference>
<dbReference type="Pfam" id="PF13855">
    <property type="entry name" value="LRR_8"/>
    <property type="match status" value="1"/>
</dbReference>
<dbReference type="PROSITE" id="PS50835">
    <property type="entry name" value="IG_LIKE"/>
    <property type="match status" value="1"/>
</dbReference>
<dbReference type="InterPro" id="IPR003598">
    <property type="entry name" value="Ig_sub2"/>
</dbReference>
<evidence type="ECO:0000256" key="5">
    <source>
        <dbReference type="SAM" id="Phobius"/>
    </source>
</evidence>
<dbReference type="InterPro" id="IPR007110">
    <property type="entry name" value="Ig-like_dom"/>
</dbReference>
<name>A0AAE1A124_9GAST</name>
<dbReference type="SMART" id="SM00369">
    <property type="entry name" value="LRR_TYP"/>
    <property type="match status" value="5"/>
</dbReference>
<dbReference type="SUPFAM" id="SSF52058">
    <property type="entry name" value="L domain-like"/>
    <property type="match status" value="1"/>
</dbReference>
<dbReference type="SUPFAM" id="SSF48726">
    <property type="entry name" value="Immunoglobulin"/>
    <property type="match status" value="1"/>
</dbReference>
<proteinExistence type="predicted"/>
<keyword evidence="1" id="KW-0433">Leucine-rich repeat</keyword>
<protein>
    <recommendedName>
        <fullName evidence="6">Ig-like domain-containing protein</fullName>
    </recommendedName>
</protein>
<keyword evidence="5" id="KW-0472">Membrane</keyword>
<dbReference type="Gene3D" id="3.80.10.10">
    <property type="entry name" value="Ribonuclease Inhibitor"/>
    <property type="match status" value="1"/>
</dbReference>
<organism evidence="7 8">
    <name type="scientific">Elysia crispata</name>
    <name type="common">lettuce slug</name>
    <dbReference type="NCBI Taxonomy" id="231223"/>
    <lineage>
        <taxon>Eukaryota</taxon>
        <taxon>Metazoa</taxon>
        <taxon>Spiralia</taxon>
        <taxon>Lophotrochozoa</taxon>
        <taxon>Mollusca</taxon>
        <taxon>Gastropoda</taxon>
        <taxon>Heterobranchia</taxon>
        <taxon>Euthyneura</taxon>
        <taxon>Panpulmonata</taxon>
        <taxon>Sacoglossa</taxon>
        <taxon>Placobranchoidea</taxon>
        <taxon>Plakobranchidae</taxon>
        <taxon>Elysia</taxon>
    </lineage>
</organism>
<keyword evidence="2" id="KW-0732">Signal</keyword>
<sequence>MQCQCASEVKGHTDVLCNVNSQLELSETCRALMNFKGGDDQKKLTLKLTGVGNTPFFLGFSCLPQLTNLDVSKTSLKLVRHMFKGLKLNGNLNLSTNNLRSFPLETFLGVVAVDELHLAHNRLVELNASSFAGLENIRHLDLSHNNITVIHFGALSNMSKLEILNLASNSLQVFSFKLLSPNISLDFFSLRNNYLTSLYLESNKTEAVPFHKSSHFDISENLIECSCSLAYFLHALPFPEDSLVNVVNTFCDSPENLRNESIAFLDSSGLVCTAPDIFMSYPLKQKDLLTTSSITLECHANGFPQPSILWITPWGDHFLHDQAHIPHNLKQNLQVRSSEIKNHRKYRELNVLMITDIKTDLSGHLVISNIRGSMHGNYTCLAFNTAGNISKEMDLSLYCGIKSTYTFSLILGGYCASSFLIFGFLVGFIKMVIVWLQHKLYFIVPYFSKATSTVTGVPNQDVCSVSGCNSLGVNPRSGDGSGKCEESSTTCPHSPASLSFIEEEYFHEEEQDTGQSDSNNMQAARQHRLRDTLEEAKGRWRDGVERKMERMRKNVQHIRESSSNYVHNIKESGSSAALRMKAGVAHGVETVKYQLQSFKELCGTGDMGTNTISTVTLETDIDSHQQSKVVKQMTFV</sequence>
<feature type="domain" description="Ig-like" evidence="6">
    <location>
        <begin position="275"/>
        <end position="396"/>
    </location>
</feature>
<evidence type="ECO:0000259" key="6">
    <source>
        <dbReference type="PROSITE" id="PS50835"/>
    </source>
</evidence>
<dbReference type="SMART" id="SM00409">
    <property type="entry name" value="IG"/>
    <property type="match status" value="1"/>
</dbReference>
<evidence type="ECO:0000256" key="4">
    <source>
        <dbReference type="ARBA" id="ARBA00023157"/>
    </source>
</evidence>
<dbReference type="PANTHER" id="PTHR45842">
    <property type="entry name" value="SYNAPTIC ADHESION-LIKE MOLECULE SALM"/>
    <property type="match status" value="1"/>
</dbReference>
<evidence type="ECO:0000256" key="3">
    <source>
        <dbReference type="ARBA" id="ARBA00022737"/>
    </source>
</evidence>
<dbReference type="SMART" id="SM00408">
    <property type="entry name" value="IGc2"/>
    <property type="match status" value="1"/>
</dbReference>
<dbReference type="AlphaFoldDB" id="A0AAE1A124"/>
<evidence type="ECO:0000256" key="2">
    <source>
        <dbReference type="ARBA" id="ARBA00022729"/>
    </source>
</evidence>
<dbReference type="InterPro" id="IPR001611">
    <property type="entry name" value="Leu-rich_rpt"/>
</dbReference>
<dbReference type="PANTHER" id="PTHR45842:SF22">
    <property type="entry name" value="INSULIN-LIKE GROWTH FACTOR-BINDING PROTEIN COMPLEX ACID LABILE SUBUNIT ISOFORM X1"/>
    <property type="match status" value="1"/>
</dbReference>
<dbReference type="InterPro" id="IPR003591">
    <property type="entry name" value="Leu-rich_rpt_typical-subtyp"/>
</dbReference>
<keyword evidence="8" id="KW-1185">Reference proteome</keyword>
<evidence type="ECO:0000256" key="1">
    <source>
        <dbReference type="ARBA" id="ARBA00022614"/>
    </source>
</evidence>
<evidence type="ECO:0000313" key="7">
    <source>
        <dbReference type="EMBL" id="KAK3779424.1"/>
    </source>
</evidence>
<feature type="transmembrane region" description="Helical" evidence="5">
    <location>
        <begin position="405"/>
        <end position="429"/>
    </location>
</feature>
<dbReference type="PROSITE" id="PS51450">
    <property type="entry name" value="LRR"/>
    <property type="match status" value="1"/>
</dbReference>
<dbReference type="InterPro" id="IPR036179">
    <property type="entry name" value="Ig-like_dom_sf"/>
</dbReference>
<accession>A0AAE1A124</accession>
<comment type="caution">
    <text evidence="7">The sequence shown here is derived from an EMBL/GenBank/DDBJ whole genome shotgun (WGS) entry which is preliminary data.</text>
</comment>
<dbReference type="Proteomes" id="UP001283361">
    <property type="component" value="Unassembled WGS sequence"/>
</dbReference>
<gene>
    <name evidence="7" type="ORF">RRG08_015825</name>
</gene>
<evidence type="ECO:0000313" key="8">
    <source>
        <dbReference type="Proteomes" id="UP001283361"/>
    </source>
</evidence>
<dbReference type="Gene3D" id="2.60.40.10">
    <property type="entry name" value="Immunoglobulins"/>
    <property type="match status" value="1"/>
</dbReference>
<keyword evidence="4" id="KW-1015">Disulfide bond</keyword>
<dbReference type="EMBL" id="JAWDGP010002837">
    <property type="protein sequence ID" value="KAK3779424.1"/>
    <property type="molecule type" value="Genomic_DNA"/>
</dbReference>
<dbReference type="InterPro" id="IPR032675">
    <property type="entry name" value="LRR_dom_sf"/>
</dbReference>
<dbReference type="InterPro" id="IPR013783">
    <property type="entry name" value="Ig-like_fold"/>
</dbReference>
<reference evidence="7" key="1">
    <citation type="journal article" date="2023" name="G3 (Bethesda)">
        <title>A reference genome for the long-term kleptoplast-retaining sea slug Elysia crispata morphotype clarki.</title>
        <authorList>
            <person name="Eastman K.E."/>
            <person name="Pendleton A.L."/>
            <person name="Shaikh M.A."/>
            <person name="Suttiyut T."/>
            <person name="Ogas R."/>
            <person name="Tomko P."/>
            <person name="Gavelis G."/>
            <person name="Widhalm J.R."/>
            <person name="Wisecaver J.H."/>
        </authorList>
    </citation>
    <scope>NUCLEOTIDE SEQUENCE</scope>
    <source>
        <strain evidence="7">ECLA1</strain>
    </source>
</reference>